<protein>
    <recommendedName>
        <fullName evidence="6">DNA/RNA non-specific endonuclease</fullName>
    </recommendedName>
</protein>
<dbReference type="Proteomes" id="UP000298170">
    <property type="component" value="Unassembled WGS sequence"/>
</dbReference>
<feature type="compositionally biased region" description="Low complexity" evidence="1">
    <location>
        <begin position="505"/>
        <end position="514"/>
    </location>
</feature>
<dbReference type="Gene3D" id="3.40.570.10">
    <property type="entry name" value="Extracellular Endonuclease, subunit A"/>
    <property type="match status" value="1"/>
</dbReference>
<comment type="caution">
    <text evidence="4">The sequence shown here is derived from an EMBL/GenBank/DDBJ whole genome shotgun (WGS) entry which is preliminary data.</text>
</comment>
<evidence type="ECO:0000256" key="1">
    <source>
        <dbReference type="SAM" id="MobiDB-lite"/>
    </source>
</evidence>
<evidence type="ECO:0000259" key="3">
    <source>
        <dbReference type="Pfam" id="PF25547"/>
    </source>
</evidence>
<dbReference type="InterPro" id="IPR057746">
    <property type="entry name" value="CpnT-like_N"/>
</dbReference>
<feature type="compositionally biased region" description="Low complexity" evidence="1">
    <location>
        <begin position="639"/>
        <end position="652"/>
    </location>
</feature>
<evidence type="ECO:0008006" key="6">
    <source>
        <dbReference type="Google" id="ProtNLM"/>
    </source>
</evidence>
<dbReference type="EMBL" id="SOHJ01000004">
    <property type="protein sequence ID" value="TFD61611.1"/>
    <property type="molecule type" value="Genomic_DNA"/>
</dbReference>
<evidence type="ECO:0000259" key="2">
    <source>
        <dbReference type="Pfam" id="PF13930"/>
    </source>
</evidence>
<keyword evidence="5" id="KW-1185">Reference proteome</keyword>
<sequence length="1026" mass="101479">MSVRVDPYDYVTAADLLDSCSTSAVRVASSAVGSLRPFASMAGDDPGGEGWAQGYDSSAAQVIEAVRLAAGRLRGLDRGVMQTGQMHHQAEQSSAGNTAVSAGFTVRSGQLDAGLGLPPSAFGGDPAATPDMAAWEYIKDFVGNVWPNADVGKLKSASGAWTTIADDLTALATEIDRADQPLASAESVEVAGITTMVSGLATEMRALATEARSVSESCTEYAGDVESAHAEVWKMLGQLAVEIAATVGISLALAAFTAGISAGVGAAALAVRVAVVGGRVVSIISRVSATAGRITVRLFAVQSRVAGIAVRIVGNPLGRDIVSSTVAATGTEAGFNGLGSNVFAAGAGAVIGGGVVGGAVGIAARLGRRVDGFGVQAVSNAAGGGIEGGVSSLITEGSFNPQAIVIGAVAGGAVGGGAAVFTRRGRGGAVAAGTSAGSGTSTSPGTVTAPAVPGAAPVGAAVGGPANVGTVDGPQVAGSAASSSGAGGVAPRVDVDAPRVQGSEAMPPAAAAGPVVRPDIDAPRANDDVVPTSGEPGSSDRLPLDVDADAPSVRHGDSVPPVAGAAGSSDRLPTDADANAPRDAGRERMLASVSVSPSAAAGSAVSAVDAPPAVSHASTSDAAVDGSVTGSQPDGSSTDAAAPAGAIGQADAMPAGRGAGQAPVSQAPNNGMTSAVDAAPPQGLSQSSAVGDGARPSGIATVSGDGAPSTGTPTNSASDLDERFDALQADLGKRFDQLADDVNADFDKLDADATASVDRAEAVETAPAPDSAADAGEPAGSDAPATASSGPADALPTPRDYPRPTFVHEVAVTGADMPGSRTSFASRTDLLPDTVYHVDGRGDFFTDAQGSVSYVETRYGGTGSLNADLMTPQPNTTYVVHPDVGGAAEGASYAHVFETDDLGRTVLAHTDHLALGDADRSQSVQSRVGNDAGADYDGGHLFANSYGGGGEVTNMAAMLTEINRGRGNTYFNLENTWRGLLNVDPNTKIMVDIRPTYSAGGTVPDMFAVKYSIDGQRAVLARFKNV</sequence>
<evidence type="ECO:0000313" key="4">
    <source>
        <dbReference type="EMBL" id="TFD61611.1"/>
    </source>
</evidence>
<dbReference type="Pfam" id="PF25547">
    <property type="entry name" value="WXG100_2"/>
    <property type="match status" value="1"/>
</dbReference>
<reference evidence="4 5" key="1">
    <citation type="submission" date="2019-03" db="EMBL/GenBank/DDBJ databases">
        <title>Genomics of glacier-inhabiting Cryobacterium strains.</title>
        <authorList>
            <person name="Liu Q."/>
            <person name="Xin Y.-H."/>
        </authorList>
    </citation>
    <scope>NUCLEOTIDE SEQUENCE [LARGE SCALE GENOMIC DNA]</scope>
    <source>
        <strain evidence="4 5">Sr39</strain>
    </source>
</reference>
<accession>A0A4R9AGI9</accession>
<dbReference type="Pfam" id="PF13930">
    <property type="entry name" value="Endonuclea_NS_2"/>
    <property type="match status" value="1"/>
</dbReference>
<dbReference type="InterPro" id="IPR044929">
    <property type="entry name" value="DNA/RNA_non-sp_Endonuclease_sf"/>
</dbReference>
<feature type="compositionally biased region" description="Polar residues" evidence="1">
    <location>
        <begin position="663"/>
        <end position="673"/>
    </location>
</feature>
<feature type="domain" description="Type VII secretion system protein EssD-like" evidence="2">
    <location>
        <begin position="896"/>
        <end position="1015"/>
    </location>
</feature>
<feature type="compositionally biased region" description="Low complexity" evidence="1">
    <location>
        <begin position="591"/>
        <end position="618"/>
    </location>
</feature>
<dbReference type="OrthoDB" id="3259283at2"/>
<feature type="compositionally biased region" description="Basic and acidic residues" evidence="1">
    <location>
        <begin position="518"/>
        <end position="527"/>
    </location>
</feature>
<dbReference type="InterPro" id="IPR044927">
    <property type="entry name" value="Endonuclea_NS_2"/>
</dbReference>
<name>A0A4R9AGI9_9MICO</name>
<feature type="region of interest" description="Disordered" evidence="1">
    <location>
        <begin position="758"/>
        <end position="803"/>
    </location>
</feature>
<feature type="compositionally biased region" description="Low complexity" evidence="1">
    <location>
        <begin position="473"/>
        <end position="484"/>
    </location>
</feature>
<gene>
    <name evidence="4" type="ORF">E3T39_06105</name>
</gene>
<organism evidence="4 5">
    <name type="scientific">Cryobacterium suzukii</name>
    <dbReference type="NCBI Taxonomy" id="1259198"/>
    <lineage>
        <taxon>Bacteria</taxon>
        <taxon>Bacillati</taxon>
        <taxon>Actinomycetota</taxon>
        <taxon>Actinomycetes</taxon>
        <taxon>Micrococcales</taxon>
        <taxon>Microbacteriaceae</taxon>
        <taxon>Cryobacterium</taxon>
    </lineage>
</organism>
<dbReference type="AlphaFoldDB" id="A0A4R9AGI9"/>
<feature type="compositionally biased region" description="Polar residues" evidence="1">
    <location>
        <begin position="709"/>
        <end position="718"/>
    </location>
</feature>
<feature type="region of interest" description="Disordered" evidence="1">
    <location>
        <begin position="473"/>
        <end position="719"/>
    </location>
</feature>
<feature type="compositionally biased region" description="Polar residues" evidence="1">
    <location>
        <begin position="628"/>
        <end position="638"/>
    </location>
</feature>
<evidence type="ECO:0000313" key="5">
    <source>
        <dbReference type="Proteomes" id="UP000298170"/>
    </source>
</evidence>
<proteinExistence type="predicted"/>
<feature type="domain" description="Outer membrane channel protein CpnT-like N-terminal" evidence="3">
    <location>
        <begin position="133"/>
        <end position="270"/>
    </location>
</feature>